<keyword evidence="1" id="KW-1133">Transmembrane helix</keyword>
<evidence type="ECO:0000256" key="1">
    <source>
        <dbReference type="SAM" id="Phobius"/>
    </source>
</evidence>
<evidence type="ECO:0000313" key="2">
    <source>
        <dbReference type="EMBL" id="OGC29418.1"/>
    </source>
</evidence>
<accession>A0A1F4T9M2</accession>
<protein>
    <submittedName>
        <fullName evidence="2">Uncharacterized protein</fullName>
    </submittedName>
</protein>
<feature type="transmembrane region" description="Helical" evidence="1">
    <location>
        <begin position="7"/>
        <end position="23"/>
    </location>
</feature>
<sequence length="66" mass="6964">MKLGQLISGVIGLAIIVELYLLLTGEHSGVTLMVLGAVVVFALGLAKRVREVCATDEVDNLRSLQG</sequence>
<evidence type="ECO:0000313" key="3">
    <source>
        <dbReference type="Proteomes" id="UP000178951"/>
    </source>
</evidence>
<keyword evidence="1" id="KW-0472">Membrane</keyword>
<dbReference type="AlphaFoldDB" id="A0A1F4T9M2"/>
<feature type="transmembrane region" description="Helical" evidence="1">
    <location>
        <begin position="29"/>
        <end position="46"/>
    </location>
</feature>
<proteinExistence type="predicted"/>
<dbReference type="Proteomes" id="UP000178951">
    <property type="component" value="Unassembled WGS sequence"/>
</dbReference>
<gene>
    <name evidence="2" type="ORF">A2311_06765</name>
</gene>
<dbReference type="EMBL" id="MEUF01000093">
    <property type="protein sequence ID" value="OGC29418.1"/>
    <property type="molecule type" value="Genomic_DNA"/>
</dbReference>
<organism evidence="2 3">
    <name type="scientific">candidate division WOR-1 bacterium RIFOXYB2_FULL_48_7</name>
    <dbReference type="NCBI Taxonomy" id="1802583"/>
    <lineage>
        <taxon>Bacteria</taxon>
        <taxon>Bacillati</taxon>
        <taxon>Saganbacteria</taxon>
    </lineage>
</organism>
<name>A0A1F4T9M2_UNCSA</name>
<dbReference type="STRING" id="1802583.A2311_06765"/>
<comment type="caution">
    <text evidence="2">The sequence shown here is derived from an EMBL/GenBank/DDBJ whole genome shotgun (WGS) entry which is preliminary data.</text>
</comment>
<keyword evidence="1" id="KW-0812">Transmembrane</keyword>
<reference evidence="2 3" key="1">
    <citation type="journal article" date="2016" name="Nat. Commun.">
        <title>Thousands of microbial genomes shed light on interconnected biogeochemical processes in an aquifer system.</title>
        <authorList>
            <person name="Anantharaman K."/>
            <person name="Brown C.T."/>
            <person name="Hug L.A."/>
            <person name="Sharon I."/>
            <person name="Castelle C.J."/>
            <person name="Probst A.J."/>
            <person name="Thomas B.C."/>
            <person name="Singh A."/>
            <person name="Wilkins M.J."/>
            <person name="Karaoz U."/>
            <person name="Brodie E.L."/>
            <person name="Williams K.H."/>
            <person name="Hubbard S.S."/>
            <person name="Banfield J.F."/>
        </authorList>
    </citation>
    <scope>NUCLEOTIDE SEQUENCE [LARGE SCALE GENOMIC DNA]</scope>
</reference>